<comment type="subcellular location">
    <subcellularLocation>
        <location evidence="1">Cytoplasm</location>
        <location evidence="1">Cytoskeleton</location>
        <location evidence="1">Flagellum axoneme</location>
    </subcellularLocation>
    <subcellularLocation>
        <location evidence="9">Dynein axonemal particle</location>
    </subcellularLocation>
</comment>
<evidence type="ECO:0000313" key="15">
    <source>
        <dbReference type="Proteomes" id="UP000694428"/>
    </source>
</evidence>
<dbReference type="InterPro" id="IPR015943">
    <property type="entry name" value="WD40/YVTN_repeat-like_dom_sf"/>
</dbReference>
<feature type="compositionally biased region" description="Low complexity" evidence="13">
    <location>
        <begin position="94"/>
        <end position="106"/>
    </location>
</feature>
<dbReference type="GO" id="GO:0005858">
    <property type="term" value="C:axonemal dynein complex"/>
    <property type="evidence" value="ECO:0007669"/>
    <property type="project" value="TreeGrafter"/>
</dbReference>
<feature type="compositionally biased region" description="Basic residues" evidence="13">
    <location>
        <begin position="46"/>
        <end position="58"/>
    </location>
</feature>
<keyword evidence="3 12" id="KW-0853">WD repeat</keyword>
<dbReference type="SMART" id="SM00320">
    <property type="entry name" value="WD40"/>
    <property type="match status" value="6"/>
</dbReference>
<dbReference type="PANTHER" id="PTHR12442:SF12">
    <property type="entry name" value="DYNEIN AXONEMAL INTERMEDIATE CHAIN 4"/>
    <property type="match status" value="1"/>
</dbReference>
<reference evidence="14" key="2">
    <citation type="submission" date="2025-09" db="UniProtKB">
        <authorList>
            <consortium name="Ensembl"/>
        </authorList>
    </citation>
    <scope>IDENTIFICATION</scope>
</reference>
<keyword evidence="8" id="KW-0966">Cell projection</keyword>
<dbReference type="Pfam" id="PF00400">
    <property type="entry name" value="WD40"/>
    <property type="match status" value="1"/>
</dbReference>
<feature type="compositionally biased region" description="Basic and acidic residues" evidence="13">
    <location>
        <begin position="59"/>
        <end position="74"/>
    </location>
</feature>
<keyword evidence="6" id="KW-0969">Cilium</keyword>
<dbReference type="InterPro" id="IPR050687">
    <property type="entry name" value="Dynein_IC"/>
</dbReference>
<name>A0A8C9F3S5_PAVCR</name>
<feature type="compositionally biased region" description="Basic and acidic residues" evidence="13">
    <location>
        <begin position="378"/>
        <end position="393"/>
    </location>
</feature>
<dbReference type="InterPro" id="IPR001680">
    <property type="entry name" value="WD40_rpt"/>
</dbReference>
<dbReference type="PROSITE" id="PS50082">
    <property type="entry name" value="WD_REPEATS_2"/>
    <property type="match status" value="2"/>
</dbReference>
<evidence type="ECO:0000256" key="7">
    <source>
        <dbReference type="ARBA" id="ARBA00023212"/>
    </source>
</evidence>
<dbReference type="SUPFAM" id="SSF50978">
    <property type="entry name" value="WD40 repeat-like"/>
    <property type="match status" value="1"/>
</dbReference>
<dbReference type="GO" id="GO:0045503">
    <property type="term" value="F:dynein light chain binding"/>
    <property type="evidence" value="ECO:0007669"/>
    <property type="project" value="TreeGrafter"/>
</dbReference>
<reference evidence="14" key="1">
    <citation type="submission" date="2025-08" db="UniProtKB">
        <authorList>
            <consortium name="Ensembl"/>
        </authorList>
    </citation>
    <scope>IDENTIFICATION</scope>
</reference>
<keyword evidence="15" id="KW-1185">Reference proteome</keyword>
<evidence type="ECO:0000256" key="3">
    <source>
        <dbReference type="ARBA" id="ARBA00022574"/>
    </source>
</evidence>
<sequence length="906" mass="100191">MFAAREGGRGPSRGGVTSPPRRRRKRRRRVAGCAAAGSGGREGRGRGRAARRALRHRARAADGRGRGRRGESHARARSARLSITAPAPPPPSGPASSAGPVSAAPSRQRNAAAERVRQTLRTTFGSRKQLCIAGGSHVPASTGRAVQKAAQEHRQHDVRVFDDEGKDVTPHPLFHPDPKTAAAKQSKLLALSDYSGATGSVFLPLPVQQSSGEDDSFVAPHSRTCESSRISKSTVSITESMLDGIAEPGSLQDTAVSSPDVQVRQEEIKEQLTEEDLDKRVDIYLTETETLRMLDLPPVVVSVESEDAARVLERNKIYVDVCKSRPGNDRFVEKMMQTINGAAKNKKIQCDKIIMEDKGIVVTSWDLHNSYNTSQVEHSSKAEGSRAPAEKRSTSSMTKDQATPAAAERGSITSTTILESVGLARVHEEEKWHTEAILRSENFQQNLFFMERVLMENIFQHKLAAYRQFPVLIDPVVTSGAGSTLAAIKEAEQEEHDKEKMDDKEQKETLTDPSILSELNETSEEMVPPRLEQLWSYRCDLTHQHNVSCMAWSKVNLDLLAVGYGAFDFKGQKEGLACCWSLKNPMWPERIFQCEHGVTALDFSMATPSLLAVGMYNGAVVVYNVQSSDSTTLFHSRECSAKHTGPVWQLKWVEWNVGKTEGCKRERLISISADGRITQWFIQEELGCIDLMKIKRTRSKKKNLPGEKERESEAPISQWAAGMCFDFHPKDTNLYLAGTEEGLIHRCSHSCKKQFLKTYRGHKGPVYKVAWNPFTPDVFLSCSVDWSVILWHQSSQTPILTFSSTTVVHDIMWSPKSAFIFAAASESRVEIWDLSISILDPVITRLANPEAKFTSVLFAKNTDCLLVGDSRGEVSVFELQNLAASSSTEVDALHDVIGPALFPVAK</sequence>
<feature type="compositionally biased region" description="Basic and acidic residues" evidence="13">
    <location>
        <begin position="491"/>
        <end position="510"/>
    </location>
</feature>
<dbReference type="FunFam" id="2.130.10.10:FF:001248">
    <property type="entry name" value="WD repeat domain 78"/>
    <property type="match status" value="1"/>
</dbReference>
<dbReference type="GO" id="GO:0120293">
    <property type="term" value="C:dynein axonemal particle"/>
    <property type="evidence" value="ECO:0007669"/>
    <property type="project" value="UniProtKB-SubCell"/>
</dbReference>
<dbReference type="Proteomes" id="UP000694428">
    <property type="component" value="Unplaced"/>
</dbReference>
<dbReference type="PANTHER" id="PTHR12442">
    <property type="entry name" value="DYNEIN INTERMEDIATE CHAIN"/>
    <property type="match status" value="1"/>
</dbReference>
<feature type="repeat" description="WD" evidence="12">
    <location>
        <begin position="759"/>
        <end position="801"/>
    </location>
</feature>
<dbReference type="InterPro" id="IPR036322">
    <property type="entry name" value="WD40_repeat_dom_sf"/>
</dbReference>
<evidence type="ECO:0000256" key="13">
    <source>
        <dbReference type="SAM" id="MobiDB-lite"/>
    </source>
</evidence>
<feature type="region of interest" description="Disordered" evidence="13">
    <location>
        <begin position="373"/>
        <end position="411"/>
    </location>
</feature>
<accession>A0A8C9F3S5</accession>
<evidence type="ECO:0000256" key="9">
    <source>
        <dbReference type="ARBA" id="ARBA00024190"/>
    </source>
</evidence>
<feature type="region of interest" description="Disordered" evidence="13">
    <location>
        <begin position="1"/>
        <end position="116"/>
    </location>
</feature>
<feature type="region of interest" description="Disordered" evidence="13">
    <location>
        <begin position="491"/>
        <end position="511"/>
    </location>
</feature>
<evidence type="ECO:0000256" key="8">
    <source>
        <dbReference type="ARBA" id="ARBA00023273"/>
    </source>
</evidence>
<keyword evidence="5" id="KW-0282">Flagellum</keyword>
<dbReference type="GO" id="GO:0045504">
    <property type="term" value="F:dynein heavy chain binding"/>
    <property type="evidence" value="ECO:0007669"/>
    <property type="project" value="TreeGrafter"/>
</dbReference>
<evidence type="ECO:0000256" key="4">
    <source>
        <dbReference type="ARBA" id="ARBA00022737"/>
    </source>
</evidence>
<keyword evidence="7" id="KW-0206">Cytoskeleton</keyword>
<dbReference type="AlphaFoldDB" id="A0A8C9F3S5"/>
<evidence type="ECO:0000256" key="12">
    <source>
        <dbReference type="PROSITE-ProRule" id="PRU00221"/>
    </source>
</evidence>
<proteinExistence type="predicted"/>
<evidence type="ECO:0000256" key="2">
    <source>
        <dbReference type="ARBA" id="ARBA00022490"/>
    </source>
</evidence>
<feature type="repeat" description="WD" evidence="12">
    <location>
        <begin position="801"/>
        <end position="835"/>
    </location>
</feature>
<protein>
    <recommendedName>
        <fullName evidence="10">Dynein axonemal intermediate chain 4</fullName>
    </recommendedName>
    <alternativeName>
        <fullName evidence="11">WD repeat-containing protein 78</fullName>
    </alternativeName>
</protein>
<keyword evidence="2" id="KW-0963">Cytoplasm</keyword>
<keyword evidence="4" id="KW-0677">Repeat</keyword>
<evidence type="ECO:0000256" key="11">
    <source>
        <dbReference type="ARBA" id="ARBA00041557"/>
    </source>
</evidence>
<evidence type="ECO:0000256" key="1">
    <source>
        <dbReference type="ARBA" id="ARBA00004611"/>
    </source>
</evidence>
<dbReference type="GO" id="GO:0003341">
    <property type="term" value="P:cilium movement"/>
    <property type="evidence" value="ECO:0007669"/>
    <property type="project" value="TreeGrafter"/>
</dbReference>
<evidence type="ECO:0000313" key="14">
    <source>
        <dbReference type="Ensembl" id="ENSPSTP00000010153.1"/>
    </source>
</evidence>
<dbReference type="Ensembl" id="ENSPSTT00000010656.1">
    <property type="protein sequence ID" value="ENSPSTP00000010153.1"/>
    <property type="gene ID" value="ENSPSTG00000007174.1"/>
</dbReference>
<dbReference type="Gene3D" id="2.130.10.10">
    <property type="entry name" value="YVTN repeat-like/Quinoprotein amine dehydrogenase"/>
    <property type="match status" value="2"/>
</dbReference>
<feature type="compositionally biased region" description="Basic residues" evidence="13">
    <location>
        <begin position="20"/>
        <end position="30"/>
    </location>
</feature>
<evidence type="ECO:0000256" key="6">
    <source>
        <dbReference type="ARBA" id="ARBA00023069"/>
    </source>
</evidence>
<evidence type="ECO:0000256" key="10">
    <source>
        <dbReference type="ARBA" id="ARBA00040002"/>
    </source>
</evidence>
<organism evidence="14 15">
    <name type="scientific">Pavo cristatus</name>
    <name type="common">Indian peafowl</name>
    <name type="synonym">Blue peafowl</name>
    <dbReference type="NCBI Taxonomy" id="9049"/>
    <lineage>
        <taxon>Eukaryota</taxon>
        <taxon>Metazoa</taxon>
        <taxon>Chordata</taxon>
        <taxon>Craniata</taxon>
        <taxon>Vertebrata</taxon>
        <taxon>Euteleostomi</taxon>
        <taxon>Archelosauria</taxon>
        <taxon>Archosauria</taxon>
        <taxon>Dinosauria</taxon>
        <taxon>Saurischia</taxon>
        <taxon>Theropoda</taxon>
        <taxon>Coelurosauria</taxon>
        <taxon>Aves</taxon>
        <taxon>Neognathae</taxon>
        <taxon>Galloanserae</taxon>
        <taxon>Galliformes</taxon>
        <taxon>Phasianidae</taxon>
        <taxon>Phasianinae</taxon>
        <taxon>Pavo</taxon>
    </lineage>
</organism>
<evidence type="ECO:0000256" key="5">
    <source>
        <dbReference type="ARBA" id="ARBA00022846"/>
    </source>
</evidence>